<dbReference type="Gene3D" id="3.90.1580.10">
    <property type="entry name" value="paralog of FGE (formylglycine-generating enzyme)"/>
    <property type="match status" value="1"/>
</dbReference>
<dbReference type="PANTHER" id="PTHR23150">
    <property type="entry name" value="SULFATASE MODIFYING FACTOR 1, 2"/>
    <property type="match status" value="1"/>
</dbReference>
<dbReference type="InterPro" id="IPR016187">
    <property type="entry name" value="CTDL_fold"/>
</dbReference>
<dbReference type="InterPro" id="IPR005532">
    <property type="entry name" value="SUMF_dom"/>
</dbReference>
<feature type="compositionally biased region" description="Pro residues" evidence="1">
    <location>
        <begin position="134"/>
        <end position="146"/>
    </location>
</feature>
<dbReference type="InterPro" id="IPR042095">
    <property type="entry name" value="SUMF_sf"/>
</dbReference>
<dbReference type="OrthoDB" id="9768004at2"/>
<name>A0A6B8KKP5_9HYPH</name>
<dbReference type="KEGG" id="mhey:H2LOC_017045"/>
<evidence type="ECO:0000259" key="2">
    <source>
        <dbReference type="Pfam" id="PF03781"/>
    </source>
</evidence>
<protein>
    <submittedName>
        <fullName evidence="3">SUMF1/EgtB/PvdO family nonheme iron enzyme</fullName>
    </submittedName>
</protein>
<dbReference type="GO" id="GO:0120147">
    <property type="term" value="F:formylglycine-generating oxidase activity"/>
    <property type="evidence" value="ECO:0007669"/>
    <property type="project" value="TreeGrafter"/>
</dbReference>
<feature type="region of interest" description="Disordered" evidence="1">
    <location>
        <begin position="108"/>
        <end position="152"/>
    </location>
</feature>
<evidence type="ECO:0000256" key="1">
    <source>
        <dbReference type="SAM" id="MobiDB-lite"/>
    </source>
</evidence>
<sequence>MRRLSYPKRSPSMFANPRGIERAIKAALFLLVFLQLLATEGLAAPKGGRAPEREAATAAAPTASSASLEVRYWNSIKNSKAAADFQMYLDAYPDGQFADEARARLRQIEGGPDEGPSNQLDIKPSNQLDIKPASPSPPRPAAPTPTPAVTRDCPQCPQLTLIPAGAFNMGSSDGFPFEAPIHHVVIAKPFLMGQREITLAEWDACVTEGGCSYAPPDRGAGRETFPVTNVDWNDARQYVAWLSKKTGKTYRLPSESEWEYAARAGSATAYPWGAAMEKNRANCSGCGDRPTHEPTQTGFYPANAFGLYDMAGNAAEWVEDCWNDSYKKAPTDESAWTKGSCNERVLRGGAFNNDPRYLRSASRFKYDFDVRYSANGFRVVREQ</sequence>
<dbReference type="PANTHER" id="PTHR23150:SF35">
    <property type="entry name" value="BLL6746 PROTEIN"/>
    <property type="match status" value="1"/>
</dbReference>
<proteinExistence type="predicted"/>
<organism evidence="3 4">
    <name type="scientific">Methylocystis heyeri</name>
    <dbReference type="NCBI Taxonomy" id="391905"/>
    <lineage>
        <taxon>Bacteria</taxon>
        <taxon>Pseudomonadati</taxon>
        <taxon>Pseudomonadota</taxon>
        <taxon>Alphaproteobacteria</taxon>
        <taxon>Hyphomicrobiales</taxon>
        <taxon>Methylocystaceae</taxon>
        <taxon>Methylocystis</taxon>
    </lineage>
</organism>
<accession>A0A6B8KKP5</accession>
<evidence type="ECO:0000313" key="3">
    <source>
        <dbReference type="EMBL" id="QGM47258.1"/>
    </source>
</evidence>
<keyword evidence="4" id="KW-1185">Reference proteome</keyword>
<evidence type="ECO:0000313" key="4">
    <source>
        <dbReference type="Proteomes" id="UP000309061"/>
    </source>
</evidence>
<dbReference type="AlphaFoldDB" id="A0A6B8KKP5"/>
<feature type="domain" description="Sulfatase-modifying factor enzyme-like" evidence="2">
    <location>
        <begin position="156"/>
        <end position="381"/>
    </location>
</feature>
<feature type="compositionally biased region" description="Polar residues" evidence="1">
    <location>
        <begin position="116"/>
        <end position="128"/>
    </location>
</feature>
<dbReference type="EMBL" id="CP046052">
    <property type="protein sequence ID" value="QGM47258.1"/>
    <property type="molecule type" value="Genomic_DNA"/>
</dbReference>
<reference evidence="3 4" key="1">
    <citation type="submission" date="2019-11" db="EMBL/GenBank/DDBJ databases">
        <title>The genome sequence of Methylocystis heyeri.</title>
        <authorList>
            <person name="Oshkin I.Y."/>
            <person name="Miroshnikov K."/>
            <person name="Dedysh S.N."/>
        </authorList>
    </citation>
    <scope>NUCLEOTIDE SEQUENCE [LARGE SCALE GENOMIC DNA]</scope>
    <source>
        <strain evidence="3 4">H2</strain>
    </source>
</reference>
<gene>
    <name evidence="3" type="ORF">H2LOC_017045</name>
</gene>
<dbReference type="Proteomes" id="UP000309061">
    <property type="component" value="Chromosome"/>
</dbReference>
<dbReference type="SUPFAM" id="SSF56436">
    <property type="entry name" value="C-type lectin-like"/>
    <property type="match status" value="1"/>
</dbReference>
<dbReference type="InterPro" id="IPR051043">
    <property type="entry name" value="Sulfatase_Mod_Factor_Kinase"/>
</dbReference>
<dbReference type="Pfam" id="PF03781">
    <property type="entry name" value="FGE-sulfatase"/>
    <property type="match status" value="1"/>
</dbReference>